<reference evidence="2 3" key="1">
    <citation type="submission" date="2015-11" db="EMBL/GenBank/DDBJ databases">
        <title>Sequence of Pedobacter ginsenosidimutans.</title>
        <authorList>
            <person name="Carson E."/>
            <person name="Keyser V."/>
            <person name="Newman J."/>
            <person name="Miller J."/>
        </authorList>
    </citation>
    <scope>NUCLEOTIDE SEQUENCE [LARGE SCALE GENOMIC DNA]</scope>
    <source>
        <strain evidence="2 3">KACC 14530</strain>
    </source>
</reference>
<proteinExistence type="predicted"/>
<name>A0A0T5VW05_9SPHI</name>
<dbReference type="SUPFAM" id="SSF53756">
    <property type="entry name" value="UDP-Glycosyltransferase/glycogen phosphorylase"/>
    <property type="match status" value="1"/>
</dbReference>
<accession>A0A0T5VW05</accession>
<dbReference type="Pfam" id="PF13439">
    <property type="entry name" value="Glyco_transf_4"/>
    <property type="match status" value="1"/>
</dbReference>
<dbReference type="PANTHER" id="PTHR12526">
    <property type="entry name" value="GLYCOSYLTRANSFERASE"/>
    <property type="match status" value="1"/>
</dbReference>
<comment type="caution">
    <text evidence="2">The sequence shown here is derived from an EMBL/GenBank/DDBJ whole genome shotgun (WGS) entry which is preliminary data.</text>
</comment>
<dbReference type="Proteomes" id="UP000051950">
    <property type="component" value="Unassembled WGS sequence"/>
</dbReference>
<feature type="domain" description="Glycosyltransferase subfamily 4-like N-terminal" evidence="1">
    <location>
        <begin position="16"/>
        <end position="169"/>
    </location>
</feature>
<dbReference type="AlphaFoldDB" id="A0A0T5VW05"/>
<gene>
    <name evidence="2" type="ORF">ASU31_01765</name>
</gene>
<dbReference type="Gene3D" id="3.40.50.2000">
    <property type="entry name" value="Glycogen Phosphorylase B"/>
    <property type="match status" value="2"/>
</dbReference>
<dbReference type="RefSeq" id="WP_057930668.1">
    <property type="nucleotide sequence ID" value="NZ_LMZQ01000001.1"/>
</dbReference>
<organism evidence="2 3">
    <name type="scientific">Pedobacter ginsenosidimutans</name>
    <dbReference type="NCBI Taxonomy" id="687842"/>
    <lineage>
        <taxon>Bacteria</taxon>
        <taxon>Pseudomonadati</taxon>
        <taxon>Bacteroidota</taxon>
        <taxon>Sphingobacteriia</taxon>
        <taxon>Sphingobacteriales</taxon>
        <taxon>Sphingobacteriaceae</taxon>
        <taxon>Pedobacter</taxon>
    </lineage>
</organism>
<dbReference type="OrthoDB" id="9765330at2"/>
<protein>
    <recommendedName>
        <fullName evidence="1">Glycosyltransferase subfamily 4-like N-terminal domain-containing protein</fullName>
    </recommendedName>
</protein>
<dbReference type="EMBL" id="LMZQ01000001">
    <property type="protein sequence ID" value="KRT18038.1"/>
    <property type="molecule type" value="Genomic_DNA"/>
</dbReference>
<keyword evidence="3" id="KW-1185">Reference proteome</keyword>
<sequence>MRVAIITGAMPLAKCGVGDYTDVLVTNLIKAGVEIDVITDVKYGESDKSYTLHNVVKKWYGFSFFSTILRTLKNIKCDVVHIQYPTISYKGFVEINLLPLILRLKGYKVVYTLHEYSQRPFLSRVRRWPSVLGSHNVIVVEDIFKKDLVKLPFFRSSEDKIEVIYIGANIPKSSYSNDEILNVKRKLFGDYDGLVASYFGFVNSNKVLLVTIETMGQLKKENKLFFKLLIISQLDLNDSYQNEVLKLITQYGLTDDVKITGFLPKEDVGNYIACSDFGISLFANGLSVRNGSFLALYQEGIKIIATKPNEDYPIALNNVIFIDNNHVDELKNALIKISHIDLNKTHEQITDWSEIAQKHILVYQQVSADVNK</sequence>
<evidence type="ECO:0000313" key="2">
    <source>
        <dbReference type="EMBL" id="KRT18038.1"/>
    </source>
</evidence>
<evidence type="ECO:0000259" key="1">
    <source>
        <dbReference type="Pfam" id="PF13439"/>
    </source>
</evidence>
<dbReference type="STRING" id="687842.ASU31_01765"/>
<dbReference type="InterPro" id="IPR028098">
    <property type="entry name" value="Glyco_trans_4-like_N"/>
</dbReference>
<evidence type="ECO:0000313" key="3">
    <source>
        <dbReference type="Proteomes" id="UP000051950"/>
    </source>
</evidence>
<dbReference type="GO" id="GO:0016757">
    <property type="term" value="F:glycosyltransferase activity"/>
    <property type="evidence" value="ECO:0007669"/>
    <property type="project" value="UniProtKB-ARBA"/>
</dbReference>